<evidence type="ECO:0000256" key="10">
    <source>
        <dbReference type="ARBA" id="ARBA00023136"/>
    </source>
</evidence>
<feature type="transmembrane region" description="Helical" evidence="11">
    <location>
        <begin position="106"/>
        <end position="134"/>
    </location>
</feature>
<feature type="transmembrane region" description="Helical" evidence="11">
    <location>
        <begin position="31"/>
        <end position="53"/>
    </location>
</feature>
<dbReference type="PATRIC" id="fig|754477.3.peg.2262"/>
<keyword evidence="6 11" id="KW-0812">Transmembrane</keyword>
<feature type="domain" description="ABC transmembrane type-2" evidence="12">
    <location>
        <begin position="29"/>
        <end position="253"/>
    </location>
</feature>
<dbReference type="GO" id="GO:0140359">
    <property type="term" value="F:ABC-type transporter activity"/>
    <property type="evidence" value="ECO:0007669"/>
    <property type="project" value="InterPro"/>
</dbReference>
<evidence type="ECO:0000256" key="2">
    <source>
        <dbReference type="ARBA" id="ARBA00007783"/>
    </source>
</evidence>
<accession>I1YKI6</accession>
<evidence type="ECO:0000256" key="4">
    <source>
        <dbReference type="ARBA" id="ARBA00022475"/>
    </source>
</evidence>
<organism evidence="13 14">
    <name type="scientific">Methylophaga frappieri (strain ATCC BAA-2434 / DSM 25690 / JAM7)</name>
    <dbReference type="NCBI Taxonomy" id="754477"/>
    <lineage>
        <taxon>Bacteria</taxon>
        <taxon>Pseudomonadati</taxon>
        <taxon>Pseudomonadota</taxon>
        <taxon>Gammaproteobacteria</taxon>
        <taxon>Thiotrichales</taxon>
        <taxon>Piscirickettsiaceae</taxon>
        <taxon>Methylophaga</taxon>
    </lineage>
</organism>
<evidence type="ECO:0000256" key="3">
    <source>
        <dbReference type="ARBA" id="ARBA00022448"/>
    </source>
</evidence>
<keyword evidence="7" id="KW-0972">Capsule biogenesis/degradation</keyword>
<dbReference type="InterPro" id="IPR000412">
    <property type="entry name" value="ABC_2_transport"/>
</dbReference>
<feature type="transmembrane region" description="Helical" evidence="11">
    <location>
        <begin position="176"/>
        <end position="194"/>
    </location>
</feature>
<dbReference type="GO" id="GO:0015920">
    <property type="term" value="P:lipopolysaccharide transport"/>
    <property type="evidence" value="ECO:0007669"/>
    <property type="project" value="TreeGrafter"/>
</dbReference>
<evidence type="ECO:0000256" key="7">
    <source>
        <dbReference type="ARBA" id="ARBA00022903"/>
    </source>
</evidence>
<dbReference type="RefSeq" id="WP_014704848.1">
    <property type="nucleotide sequence ID" value="NC_017856.1"/>
</dbReference>
<dbReference type="STRING" id="754477.Q7C_2295"/>
<gene>
    <name evidence="13" type="ordered locus">Q7C_2295</name>
</gene>
<evidence type="ECO:0000256" key="1">
    <source>
        <dbReference type="ARBA" id="ARBA00004651"/>
    </source>
</evidence>
<protein>
    <recommendedName>
        <fullName evidence="11">Transport permease protein</fullName>
    </recommendedName>
</protein>
<evidence type="ECO:0000259" key="12">
    <source>
        <dbReference type="PROSITE" id="PS51012"/>
    </source>
</evidence>
<dbReference type="KEGG" id="mec:Q7C_2295"/>
<keyword evidence="5" id="KW-0762">Sugar transport</keyword>
<feature type="transmembrane region" description="Helical" evidence="11">
    <location>
        <begin position="229"/>
        <end position="250"/>
    </location>
</feature>
<evidence type="ECO:0000256" key="9">
    <source>
        <dbReference type="ARBA" id="ARBA00023047"/>
    </source>
</evidence>
<dbReference type="Pfam" id="PF01061">
    <property type="entry name" value="ABC2_membrane"/>
    <property type="match status" value="1"/>
</dbReference>
<comment type="similarity">
    <text evidence="2 11">Belongs to the ABC-2 integral membrane protein family.</text>
</comment>
<sequence length="261" mass="29836">MLRSIWHYRGFIFSSIRHEFRLRFVRSKLGGLWIIISPLAQIAIYAIVLSSVLSAKLQGVENTHAYAIYLITGIFAWSFFSEIMSRCLTVYLDNANLIKKIRFPKSALPIIILGGSLMNSLFLFMAVVVIYMIMGHYPDIHYWALIPVTLVMMLFAMGVGLILGVLNVFIRDISQIFPILLQLGFWLTPIIYPINILPESVQYLVQFNPLFHLMDSYHQIMVYQAYPDWQSLGVMLLISLGLLALAMTLVRRSGPQMVDVL</sequence>
<dbReference type="InterPro" id="IPR047817">
    <property type="entry name" value="ABC2_TM_bact-type"/>
</dbReference>
<feature type="transmembrane region" description="Helical" evidence="11">
    <location>
        <begin position="140"/>
        <end position="169"/>
    </location>
</feature>
<dbReference type="PANTHER" id="PTHR30413:SF10">
    <property type="entry name" value="CAPSULE POLYSACCHARIDE EXPORT INNER-MEMBRANE PROTEIN CTRC"/>
    <property type="match status" value="1"/>
</dbReference>
<dbReference type="PRINTS" id="PR00164">
    <property type="entry name" value="ABC2TRNSPORT"/>
</dbReference>
<keyword evidence="10 11" id="KW-0472">Membrane</keyword>
<feature type="transmembrane region" description="Helical" evidence="11">
    <location>
        <begin position="65"/>
        <end position="85"/>
    </location>
</feature>
<dbReference type="Proteomes" id="UP000009145">
    <property type="component" value="Chromosome"/>
</dbReference>
<dbReference type="AlphaFoldDB" id="I1YKI6"/>
<evidence type="ECO:0000256" key="5">
    <source>
        <dbReference type="ARBA" id="ARBA00022597"/>
    </source>
</evidence>
<reference evidence="13 14" key="1">
    <citation type="journal article" date="2012" name="J. Bacteriol.">
        <title>Complete genome sequences of Methylophaga sp. strain JAM1 and Methylophaga sp. strain JAM7.</title>
        <authorList>
            <person name="Villeneuve C."/>
            <person name="Martineau C."/>
            <person name="Mauffrey F."/>
            <person name="Villemur R."/>
        </authorList>
    </citation>
    <scope>NUCLEOTIDE SEQUENCE [LARGE SCALE GENOMIC DNA]</scope>
    <source>
        <strain evidence="13 14">JAM7</strain>
    </source>
</reference>
<keyword evidence="4 11" id="KW-1003">Cell membrane</keyword>
<dbReference type="InterPro" id="IPR013525">
    <property type="entry name" value="ABC2_TM"/>
</dbReference>
<comment type="subcellular location">
    <subcellularLocation>
        <location evidence="11">Cell inner membrane</location>
        <topology evidence="11">Multi-pass membrane protein</topology>
    </subcellularLocation>
    <subcellularLocation>
        <location evidence="1">Cell membrane</location>
        <topology evidence="1">Multi-pass membrane protein</topology>
    </subcellularLocation>
</comment>
<dbReference type="GO" id="GO:0015774">
    <property type="term" value="P:polysaccharide transport"/>
    <property type="evidence" value="ECO:0007669"/>
    <property type="project" value="UniProtKB-KW"/>
</dbReference>
<evidence type="ECO:0000256" key="6">
    <source>
        <dbReference type="ARBA" id="ARBA00022692"/>
    </source>
</evidence>
<name>I1YKI6_METFJ</name>
<keyword evidence="9" id="KW-0625">Polysaccharide transport</keyword>
<evidence type="ECO:0000256" key="11">
    <source>
        <dbReference type="RuleBase" id="RU361157"/>
    </source>
</evidence>
<proteinExistence type="inferred from homology"/>
<dbReference type="eggNOG" id="COG1682">
    <property type="taxonomic scope" value="Bacteria"/>
</dbReference>
<dbReference type="PROSITE" id="PS51012">
    <property type="entry name" value="ABC_TM2"/>
    <property type="match status" value="1"/>
</dbReference>
<dbReference type="GO" id="GO:0043190">
    <property type="term" value="C:ATP-binding cassette (ABC) transporter complex"/>
    <property type="evidence" value="ECO:0007669"/>
    <property type="project" value="InterPro"/>
</dbReference>
<evidence type="ECO:0000256" key="8">
    <source>
        <dbReference type="ARBA" id="ARBA00022989"/>
    </source>
</evidence>
<dbReference type="PANTHER" id="PTHR30413">
    <property type="entry name" value="INNER MEMBRANE TRANSPORT PERMEASE"/>
    <property type="match status" value="1"/>
</dbReference>
<keyword evidence="14" id="KW-1185">Reference proteome</keyword>
<dbReference type="HOGENOM" id="CLU_060703_1_1_6"/>
<keyword evidence="3 11" id="KW-0813">Transport</keyword>
<evidence type="ECO:0000313" key="14">
    <source>
        <dbReference type="Proteomes" id="UP000009145"/>
    </source>
</evidence>
<evidence type="ECO:0000313" key="13">
    <source>
        <dbReference type="EMBL" id="AFJ03429.1"/>
    </source>
</evidence>
<keyword evidence="8 11" id="KW-1133">Transmembrane helix</keyword>
<dbReference type="EMBL" id="CP003380">
    <property type="protein sequence ID" value="AFJ03429.1"/>
    <property type="molecule type" value="Genomic_DNA"/>
</dbReference>